<dbReference type="InterPro" id="IPR001387">
    <property type="entry name" value="Cro/C1-type_HTH"/>
</dbReference>
<keyword evidence="2" id="KW-1185">Reference proteome</keyword>
<dbReference type="RefSeq" id="WP_186874904.1">
    <property type="nucleotide sequence ID" value="NZ_JACOPF010000001.1"/>
</dbReference>
<dbReference type="GO" id="GO:0003677">
    <property type="term" value="F:DNA binding"/>
    <property type="evidence" value="ECO:0007669"/>
    <property type="project" value="InterPro"/>
</dbReference>
<dbReference type="EMBL" id="JACOPF010000001">
    <property type="protein sequence ID" value="MBC5688279.1"/>
    <property type="molecule type" value="Genomic_DNA"/>
</dbReference>
<protein>
    <submittedName>
        <fullName evidence="1">Uncharacterized protein</fullName>
    </submittedName>
</protein>
<evidence type="ECO:0000313" key="2">
    <source>
        <dbReference type="Proteomes" id="UP000652477"/>
    </source>
</evidence>
<gene>
    <name evidence="1" type="ORF">H8S37_04965</name>
</gene>
<accession>A0A923LHA9</accession>
<organism evidence="1 2">
    <name type="scientific">Mediterraneibacter hominis</name>
    <dbReference type="NCBI Taxonomy" id="2763054"/>
    <lineage>
        <taxon>Bacteria</taxon>
        <taxon>Bacillati</taxon>
        <taxon>Bacillota</taxon>
        <taxon>Clostridia</taxon>
        <taxon>Lachnospirales</taxon>
        <taxon>Lachnospiraceae</taxon>
        <taxon>Mediterraneibacter</taxon>
    </lineage>
</organism>
<name>A0A923LHA9_9FIRM</name>
<reference evidence="1" key="1">
    <citation type="submission" date="2020-08" db="EMBL/GenBank/DDBJ databases">
        <title>Genome public.</title>
        <authorList>
            <person name="Liu C."/>
            <person name="Sun Q."/>
        </authorList>
    </citation>
    <scope>NUCLEOTIDE SEQUENCE</scope>
    <source>
        <strain evidence="1">NSJ-55</strain>
    </source>
</reference>
<evidence type="ECO:0000313" key="1">
    <source>
        <dbReference type="EMBL" id="MBC5688279.1"/>
    </source>
</evidence>
<dbReference type="Proteomes" id="UP000652477">
    <property type="component" value="Unassembled WGS sequence"/>
</dbReference>
<comment type="caution">
    <text evidence="1">The sequence shown here is derived from an EMBL/GenBank/DDBJ whole genome shotgun (WGS) entry which is preliminary data.</text>
</comment>
<sequence length="140" mass="16166">MGEKSTDELLKILKSKKSYAEYLREEPVFYTGSLEEELEKLTEKKGLTKAEVIERSGLDRTYAYQIFSGRRKPARDKLLALGFGMRLAIEEMQKLLKVSEYPVLYAKNKRDSILLFCLDKGVSLIETNELLYEMGENVIE</sequence>
<proteinExistence type="predicted"/>
<dbReference type="CDD" id="cd00093">
    <property type="entry name" value="HTH_XRE"/>
    <property type="match status" value="1"/>
</dbReference>
<dbReference type="SUPFAM" id="SSF47413">
    <property type="entry name" value="lambda repressor-like DNA-binding domains"/>
    <property type="match status" value="1"/>
</dbReference>
<dbReference type="InterPro" id="IPR010982">
    <property type="entry name" value="Lambda_DNA-bd_dom_sf"/>
</dbReference>
<dbReference type="AlphaFoldDB" id="A0A923LHA9"/>
<dbReference type="Gene3D" id="1.10.260.40">
    <property type="entry name" value="lambda repressor-like DNA-binding domains"/>
    <property type="match status" value="1"/>
</dbReference>